<accession>A0A834VYP1</accession>
<gene>
    <name evidence="1" type="ORF">G2W53_040581</name>
</gene>
<evidence type="ECO:0000313" key="1">
    <source>
        <dbReference type="EMBL" id="KAF7801470.1"/>
    </source>
</evidence>
<sequence length="47" mass="5623">MVEEEKQSKVEEAETWCYNAMFREKKLEEARHYGTASRATTIICDFY</sequence>
<comment type="caution">
    <text evidence="1">The sequence shown here is derived from an EMBL/GenBank/DDBJ whole genome shotgun (WGS) entry which is preliminary data.</text>
</comment>
<protein>
    <submittedName>
        <fullName evidence="1">Uncharacterized protein</fullName>
    </submittedName>
</protein>
<keyword evidence="2" id="KW-1185">Reference proteome</keyword>
<evidence type="ECO:0000313" key="2">
    <source>
        <dbReference type="Proteomes" id="UP000634136"/>
    </source>
</evidence>
<dbReference type="Proteomes" id="UP000634136">
    <property type="component" value="Unassembled WGS sequence"/>
</dbReference>
<name>A0A834VYP1_9FABA</name>
<organism evidence="1 2">
    <name type="scientific">Senna tora</name>
    <dbReference type="NCBI Taxonomy" id="362788"/>
    <lineage>
        <taxon>Eukaryota</taxon>
        <taxon>Viridiplantae</taxon>
        <taxon>Streptophyta</taxon>
        <taxon>Embryophyta</taxon>
        <taxon>Tracheophyta</taxon>
        <taxon>Spermatophyta</taxon>
        <taxon>Magnoliopsida</taxon>
        <taxon>eudicotyledons</taxon>
        <taxon>Gunneridae</taxon>
        <taxon>Pentapetalae</taxon>
        <taxon>rosids</taxon>
        <taxon>fabids</taxon>
        <taxon>Fabales</taxon>
        <taxon>Fabaceae</taxon>
        <taxon>Caesalpinioideae</taxon>
        <taxon>Cassia clade</taxon>
        <taxon>Senna</taxon>
    </lineage>
</organism>
<proteinExistence type="predicted"/>
<dbReference type="AlphaFoldDB" id="A0A834VYP1"/>
<reference evidence="1" key="1">
    <citation type="submission" date="2020-09" db="EMBL/GenBank/DDBJ databases">
        <title>Genome-Enabled Discovery of Anthraquinone Biosynthesis in Senna tora.</title>
        <authorList>
            <person name="Kang S.-H."/>
            <person name="Pandey R.P."/>
            <person name="Lee C.-M."/>
            <person name="Sim J.-S."/>
            <person name="Jeong J.-T."/>
            <person name="Choi B.-S."/>
            <person name="Jung M."/>
            <person name="Ginzburg D."/>
            <person name="Zhao K."/>
            <person name="Won S.Y."/>
            <person name="Oh T.-J."/>
            <person name="Yu Y."/>
            <person name="Kim N.-H."/>
            <person name="Lee O.R."/>
            <person name="Lee T.-H."/>
            <person name="Bashyal P."/>
            <person name="Kim T.-S."/>
            <person name="Lee W.-H."/>
            <person name="Kawkins C."/>
            <person name="Kim C.-K."/>
            <person name="Kim J.S."/>
            <person name="Ahn B.O."/>
            <person name="Rhee S.Y."/>
            <person name="Sohng J.K."/>
        </authorList>
    </citation>
    <scope>NUCLEOTIDE SEQUENCE</scope>
    <source>
        <tissue evidence="1">Leaf</tissue>
    </source>
</reference>
<dbReference type="EMBL" id="JAAIUW010000013">
    <property type="protein sequence ID" value="KAF7801470.1"/>
    <property type="molecule type" value="Genomic_DNA"/>
</dbReference>